<gene>
    <name evidence="4" type="ORF">D0Z70_07840</name>
</gene>
<protein>
    <submittedName>
        <fullName evidence="4">Response regulator</fullName>
    </submittedName>
</protein>
<accession>A0A418YUU6</accession>
<dbReference type="PROSITE" id="PS50110">
    <property type="entry name" value="RESPONSE_REGULATORY"/>
    <property type="match status" value="1"/>
</dbReference>
<dbReference type="SUPFAM" id="SSF52172">
    <property type="entry name" value="CheY-like"/>
    <property type="match status" value="1"/>
</dbReference>
<dbReference type="RefSeq" id="WP_119745071.1">
    <property type="nucleotide sequence ID" value="NZ_QVRA01000005.1"/>
</dbReference>
<keyword evidence="5" id="KW-1185">Reference proteome</keyword>
<reference evidence="4 5" key="1">
    <citation type="submission" date="2018-08" db="EMBL/GenBank/DDBJ databases">
        <title>Sphingobium sp. EO9.</title>
        <authorList>
            <person name="Park Y."/>
            <person name="Kim K.H."/>
            <person name="Jeon C.O."/>
        </authorList>
    </citation>
    <scope>NUCLEOTIDE SEQUENCE [LARGE SCALE GENOMIC DNA]</scope>
    <source>
        <strain evidence="4 5">EO9</strain>
    </source>
</reference>
<keyword evidence="1 2" id="KW-0597">Phosphoprotein</keyword>
<dbReference type="InterPro" id="IPR050595">
    <property type="entry name" value="Bact_response_regulator"/>
</dbReference>
<evidence type="ECO:0000313" key="5">
    <source>
        <dbReference type="Proteomes" id="UP000283469"/>
    </source>
</evidence>
<dbReference type="Proteomes" id="UP000283469">
    <property type="component" value="Unassembled WGS sequence"/>
</dbReference>
<dbReference type="InterPro" id="IPR001789">
    <property type="entry name" value="Sig_transdc_resp-reg_receiver"/>
</dbReference>
<dbReference type="GO" id="GO:0000160">
    <property type="term" value="P:phosphorelay signal transduction system"/>
    <property type="evidence" value="ECO:0007669"/>
    <property type="project" value="InterPro"/>
</dbReference>
<dbReference type="InterPro" id="IPR011006">
    <property type="entry name" value="CheY-like_superfamily"/>
</dbReference>
<evidence type="ECO:0000256" key="1">
    <source>
        <dbReference type="ARBA" id="ARBA00022553"/>
    </source>
</evidence>
<dbReference type="EMBL" id="QVRA01000005">
    <property type="protein sequence ID" value="RJG55932.1"/>
    <property type="molecule type" value="Genomic_DNA"/>
</dbReference>
<dbReference type="Pfam" id="PF00072">
    <property type="entry name" value="Response_reg"/>
    <property type="match status" value="1"/>
</dbReference>
<dbReference type="Gene3D" id="3.40.50.2300">
    <property type="match status" value="1"/>
</dbReference>
<dbReference type="SMART" id="SM00448">
    <property type="entry name" value="REC"/>
    <property type="match status" value="1"/>
</dbReference>
<dbReference type="PANTHER" id="PTHR44591">
    <property type="entry name" value="STRESS RESPONSE REGULATOR PROTEIN 1"/>
    <property type="match status" value="1"/>
</dbReference>
<evidence type="ECO:0000313" key="4">
    <source>
        <dbReference type="EMBL" id="RJG55932.1"/>
    </source>
</evidence>
<dbReference type="PANTHER" id="PTHR44591:SF21">
    <property type="entry name" value="TWO-COMPONENT RESPONSE REGULATOR"/>
    <property type="match status" value="1"/>
</dbReference>
<sequence length="130" mass="13813">MTTAPTAPLLLYVEDEILIQDMLVSALEEAGFELLVADNGMQALDVLAAQAGRLDGIITDINLGDGPEGWHVARKARELLNMLPIVYVSAASDHEWFSKGVPNSIMIAKPFVPAQVVVAISSLLTVSGQG</sequence>
<feature type="domain" description="Response regulatory" evidence="3">
    <location>
        <begin position="9"/>
        <end position="124"/>
    </location>
</feature>
<organism evidence="4 5">
    <name type="scientific">Sphingobium terrigena</name>
    <dbReference type="NCBI Taxonomy" id="2304063"/>
    <lineage>
        <taxon>Bacteria</taxon>
        <taxon>Pseudomonadati</taxon>
        <taxon>Pseudomonadota</taxon>
        <taxon>Alphaproteobacteria</taxon>
        <taxon>Sphingomonadales</taxon>
        <taxon>Sphingomonadaceae</taxon>
        <taxon>Sphingobium</taxon>
    </lineage>
</organism>
<evidence type="ECO:0000259" key="3">
    <source>
        <dbReference type="PROSITE" id="PS50110"/>
    </source>
</evidence>
<name>A0A418YUU6_9SPHN</name>
<comment type="caution">
    <text evidence="4">The sequence shown here is derived from an EMBL/GenBank/DDBJ whole genome shotgun (WGS) entry which is preliminary data.</text>
</comment>
<proteinExistence type="predicted"/>
<dbReference type="OrthoDB" id="7210814at2"/>
<dbReference type="AlphaFoldDB" id="A0A418YUU6"/>
<evidence type="ECO:0000256" key="2">
    <source>
        <dbReference type="PROSITE-ProRule" id="PRU00169"/>
    </source>
</evidence>
<feature type="modified residue" description="4-aspartylphosphate" evidence="2">
    <location>
        <position position="60"/>
    </location>
</feature>